<sequence>MKNIYIYLSLLAVIVLGTACNNEWEDEQYEQYVSFKAPIASGGDGVTTIYVRYKDNGKVTYQLPVIISGSTVNGQDRDIHIAVDKDTLKTLNIERFSLYRPELWYTEMEEDKYEFPETVHIPAGSCVEQLNIDFNLQGIDMLEKWVLPLTIVDDGAYDYQSHPRKNYAKALLKVVPFNDYSGSYTASSMKVYTYINGKPDTNARTTNKRTGYVIDNNSVFFYAGLINEDMDKDIRKKYKINVHFREDGTLDMKPDDPNNEMEFELIGTPIYSSTSIMDATRPYLERRYVQIMFEYDFQDFTYGGSDTEVIPIKYRVEGSMTLQRNINTQIPDEDQQIEW</sequence>
<dbReference type="Proteomes" id="UP000473905">
    <property type="component" value="Unassembled WGS sequence"/>
</dbReference>
<dbReference type="Gene3D" id="2.40.128.440">
    <property type="entry name" value="Uncharacterised protein PF14274, DUF4361"/>
    <property type="match status" value="1"/>
</dbReference>
<feature type="domain" description="BT-3044-like C-terminal" evidence="2">
    <location>
        <begin position="169"/>
        <end position="321"/>
    </location>
</feature>
<dbReference type="EMBL" id="VWKB01000056">
    <property type="protein sequence ID" value="KAA4089432.1"/>
    <property type="molecule type" value="Genomic_DNA"/>
</dbReference>
<dbReference type="InterPro" id="IPR025371">
    <property type="entry name" value="BT_3044-like_C"/>
</dbReference>
<evidence type="ECO:0000259" key="2">
    <source>
        <dbReference type="Pfam" id="PF14274"/>
    </source>
</evidence>
<gene>
    <name evidence="5" type="ORF">F3D66_27495</name>
    <name evidence="4" type="ORF">F3F25_19270</name>
    <name evidence="6" type="ORF">PO382_25455</name>
</gene>
<dbReference type="EMBL" id="JAQNZF010000062">
    <property type="protein sequence ID" value="MDC2745544.1"/>
    <property type="molecule type" value="Genomic_DNA"/>
</dbReference>
<name>A0A139LDM7_BACOV</name>
<dbReference type="EMBL" id="VWLB01000035">
    <property type="protein sequence ID" value="KAA3925578.1"/>
    <property type="molecule type" value="Genomic_DNA"/>
</dbReference>
<dbReference type="STRING" id="28116.Bovatus_03632"/>
<evidence type="ECO:0000259" key="3">
    <source>
        <dbReference type="Pfam" id="PF16343"/>
    </source>
</evidence>
<keyword evidence="1" id="KW-0732">Signal</keyword>
<evidence type="ECO:0000313" key="8">
    <source>
        <dbReference type="Proteomes" id="UP000473905"/>
    </source>
</evidence>
<dbReference type="PROSITE" id="PS51257">
    <property type="entry name" value="PROKAR_LIPOPROTEIN"/>
    <property type="match status" value="1"/>
</dbReference>
<comment type="caution">
    <text evidence="4">The sequence shown here is derived from an EMBL/GenBank/DDBJ whole genome shotgun (WGS) entry which is preliminary data.</text>
</comment>
<dbReference type="Proteomes" id="UP000365824">
    <property type="component" value="Unassembled WGS sequence"/>
</dbReference>
<dbReference type="Pfam" id="PF14274">
    <property type="entry name" value="BT_3044-like_C"/>
    <property type="match status" value="1"/>
</dbReference>
<keyword evidence="8" id="KW-1185">Reference proteome</keyword>
<accession>A0A139LDM7</accession>
<reference evidence="7 8" key="1">
    <citation type="journal article" date="2019" name="Nat. Med.">
        <title>A library of human gut bacterial isolates paired with longitudinal multiomics data enables mechanistic microbiome research.</title>
        <authorList>
            <person name="Poyet M."/>
            <person name="Groussin M."/>
            <person name="Gibbons S.M."/>
            <person name="Avila-Pacheco J."/>
            <person name="Jiang X."/>
            <person name="Kearney S.M."/>
            <person name="Perrotta A.R."/>
            <person name="Berdy B."/>
            <person name="Zhao S."/>
            <person name="Lieberman T.D."/>
            <person name="Swanson P.K."/>
            <person name="Smith M."/>
            <person name="Roesemann S."/>
            <person name="Alexander J.E."/>
            <person name="Rich S.A."/>
            <person name="Livny J."/>
            <person name="Vlamakis H."/>
            <person name="Clish C."/>
            <person name="Bullock K."/>
            <person name="Deik A."/>
            <person name="Scott J."/>
            <person name="Pierce K.A."/>
            <person name="Xavier R.J."/>
            <person name="Alm E.J."/>
        </authorList>
    </citation>
    <scope>NUCLEOTIDE SEQUENCE [LARGE SCALE GENOMIC DNA]</scope>
    <source>
        <strain evidence="5 8">BIOML-A134</strain>
        <strain evidence="4 7">BIOML-A160</strain>
    </source>
</reference>
<organism evidence="4 7">
    <name type="scientific">Bacteroides ovatus</name>
    <dbReference type="NCBI Taxonomy" id="28116"/>
    <lineage>
        <taxon>Bacteria</taxon>
        <taxon>Pseudomonadati</taxon>
        <taxon>Bacteroidota</taxon>
        <taxon>Bacteroidia</taxon>
        <taxon>Bacteroidales</taxon>
        <taxon>Bacteroidaceae</taxon>
        <taxon>Bacteroides</taxon>
    </lineage>
</organism>
<feature type="domain" description="DUF4973" evidence="3">
    <location>
        <begin position="24"/>
        <end position="154"/>
    </location>
</feature>
<proteinExistence type="predicted"/>
<dbReference type="AlphaFoldDB" id="A0A139LDM7"/>
<dbReference type="InterPro" id="IPR032509">
    <property type="entry name" value="DUF4973"/>
</dbReference>
<evidence type="ECO:0000313" key="4">
    <source>
        <dbReference type="EMBL" id="KAA3925578.1"/>
    </source>
</evidence>
<evidence type="ECO:0000256" key="1">
    <source>
        <dbReference type="SAM" id="SignalP"/>
    </source>
</evidence>
<reference evidence="6" key="2">
    <citation type="submission" date="2022-10" db="EMBL/GenBank/DDBJ databases">
        <title>Human gut microbiome strain richness.</title>
        <authorList>
            <person name="Chen-Liaw A."/>
        </authorList>
    </citation>
    <scope>NUCLEOTIDE SEQUENCE</scope>
    <source>
        <strain evidence="6">BSD2780120875st1_E1_BSD2780120875_150330</strain>
    </source>
</reference>
<feature type="signal peptide" evidence="1">
    <location>
        <begin position="1"/>
        <end position="21"/>
    </location>
</feature>
<dbReference type="Pfam" id="PF16343">
    <property type="entry name" value="DUF4973"/>
    <property type="match status" value="1"/>
</dbReference>
<evidence type="ECO:0000313" key="5">
    <source>
        <dbReference type="EMBL" id="KAA4089432.1"/>
    </source>
</evidence>
<evidence type="ECO:0000313" key="6">
    <source>
        <dbReference type="EMBL" id="MDC2745544.1"/>
    </source>
</evidence>
<dbReference type="RefSeq" id="WP_004310847.1">
    <property type="nucleotide sequence ID" value="NZ_CAAKNR010000083.1"/>
</dbReference>
<dbReference type="Proteomes" id="UP001219389">
    <property type="component" value="Unassembled WGS sequence"/>
</dbReference>
<feature type="chain" id="PRO_5044548640" evidence="1">
    <location>
        <begin position="22"/>
        <end position="339"/>
    </location>
</feature>
<protein>
    <submittedName>
        <fullName evidence="4">DUF4973 domain-containing protein</fullName>
    </submittedName>
</protein>
<evidence type="ECO:0000313" key="7">
    <source>
        <dbReference type="Proteomes" id="UP000365824"/>
    </source>
</evidence>
<dbReference type="Gene3D" id="2.60.40.1740">
    <property type="entry name" value="hypothetical protein (bacova_03559)"/>
    <property type="match status" value="1"/>
</dbReference>